<evidence type="ECO:0000313" key="3">
    <source>
        <dbReference type="Proteomes" id="UP000245783"/>
    </source>
</evidence>
<organism evidence="2 3">
    <name type="scientific">Ceraceosorus guamensis</name>
    <dbReference type="NCBI Taxonomy" id="1522189"/>
    <lineage>
        <taxon>Eukaryota</taxon>
        <taxon>Fungi</taxon>
        <taxon>Dikarya</taxon>
        <taxon>Basidiomycota</taxon>
        <taxon>Ustilaginomycotina</taxon>
        <taxon>Exobasidiomycetes</taxon>
        <taxon>Ceraceosorales</taxon>
        <taxon>Ceraceosoraceae</taxon>
        <taxon>Ceraceosorus</taxon>
    </lineage>
</organism>
<dbReference type="EMBL" id="KZ819531">
    <property type="protein sequence ID" value="PWN38822.1"/>
    <property type="molecule type" value="Genomic_DNA"/>
</dbReference>
<dbReference type="GeneID" id="37038462"/>
<name>A0A316VML3_9BASI</name>
<accession>A0A316VML3</accession>
<evidence type="ECO:0008006" key="4">
    <source>
        <dbReference type="Google" id="ProtNLM"/>
    </source>
</evidence>
<proteinExistence type="predicted"/>
<dbReference type="AlphaFoldDB" id="A0A316VML3"/>
<evidence type="ECO:0000313" key="2">
    <source>
        <dbReference type="EMBL" id="PWN38822.1"/>
    </source>
</evidence>
<dbReference type="OrthoDB" id="338622at2759"/>
<feature type="region of interest" description="Disordered" evidence="1">
    <location>
        <begin position="1"/>
        <end position="55"/>
    </location>
</feature>
<protein>
    <recommendedName>
        <fullName evidence="4">Redoxin domain-containing protein</fullName>
    </recommendedName>
</protein>
<keyword evidence="3" id="KW-1185">Reference proteome</keyword>
<gene>
    <name evidence="2" type="ORF">IE81DRAFT_350724</name>
</gene>
<dbReference type="STRING" id="1522189.A0A316VML3"/>
<evidence type="ECO:0000256" key="1">
    <source>
        <dbReference type="SAM" id="MobiDB-lite"/>
    </source>
</evidence>
<feature type="compositionally biased region" description="Low complexity" evidence="1">
    <location>
        <begin position="37"/>
        <end position="53"/>
    </location>
</feature>
<sequence>MSSHMTFPSDLPVPKDDHKASHLMGHPLPFLPSGLQSTSATTTTSSSTQSPSSVDLFQASLRNPVLLFIYPKTGQPGKNVPAEWDAIPGARGCTPHLCSVKDSIDALKMAEPDLQTNSTRMRQHFRIHTSPIEAP</sequence>
<dbReference type="InParanoid" id="A0A316VML3"/>
<reference evidence="2 3" key="1">
    <citation type="journal article" date="2018" name="Mol. Biol. Evol.">
        <title>Broad Genomic Sampling Reveals a Smut Pathogenic Ancestry of the Fungal Clade Ustilaginomycotina.</title>
        <authorList>
            <person name="Kijpornyongpan T."/>
            <person name="Mondo S.J."/>
            <person name="Barry K."/>
            <person name="Sandor L."/>
            <person name="Lee J."/>
            <person name="Lipzen A."/>
            <person name="Pangilinan J."/>
            <person name="LaButti K."/>
            <person name="Hainaut M."/>
            <person name="Henrissat B."/>
            <person name="Grigoriev I.V."/>
            <person name="Spatafora J.W."/>
            <person name="Aime M.C."/>
        </authorList>
    </citation>
    <scope>NUCLEOTIDE SEQUENCE [LARGE SCALE GENOMIC DNA]</scope>
    <source>
        <strain evidence="2 3">MCA 4658</strain>
    </source>
</reference>
<dbReference type="Proteomes" id="UP000245783">
    <property type="component" value="Unassembled WGS sequence"/>
</dbReference>
<dbReference type="RefSeq" id="XP_025365982.1">
    <property type="nucleotide sequence ID" value="XM_025516592.1"/>
</dbReference>